<protein>
    <submittedName>
        <fullName evidence="3">Uncharacterized protein</fullName>
    </submittedName>
</protein>
<dbReference type="RefSeq" id="WP_226176248.1">
    <property type="nucleotide sequence ID" value="NZ_JAJADR010000003.1"/>
</dbReference>
<feature type="compositionally biased region" description="Basic residues" evidence="1">
    <location>
        <begin position="174"/>
        <end position="184"/>
    </location>
</feature>
<evidence type="ECO:0000313" key="3">
    <source>
        <dbReference type="EMBL" id="MCB2408830.1"/>
    </source>
</evidence>
<dbReference type="EMBL" id="JAJADR010000003">
    <property type="protein sequence ID" value="MCB2408830.1"/>
    <property type="molecule type" value="Genomic_DNA"/>
</dbReference>
<keyword evidence="2" id="KW-0732">Signal</keyword>
<feature type="chain" id="PRO_5045679462" evidence="2">
    <location>
        <begin position="19"/>
        <end position="184"/>
    </location>
</feature>
<keyword evidence="4" id="KW-1185">Reference proteome</keyword>
<reference evidence="3" key="1">
    <citation type="submission" date="2021-10" db="EMBL/GenBank/DDBJ databases">
        <authorList>
            <person name="Dean J.D."/>
            <person name="Kim M.K."/>
            <person name="Newey C.N."/>
            <person name="Stoker T.S."/>
            <person name="Thompson D.W."/>
            <person name="Grose J.H."/>
        </authorList>
    </citation>
    <scope>NUCLEOTIDE SEQUENCE</scope>
    <source>
        <strain evidence="3">BT178</strain>
    </source>
</reference>
<gene>
    <name evidence="3" type="ORF">LGH74_12650</name>
</gene>
<proteinExistence type="predicted"/>
<name>A0ABS8ARK5_9BACT</name>
<comment type="caution">
    <text evidence="3">The sequence shown here is derived from an EMBL/GenBank/DDBJ whole genome shotgun (WGS) entry which is preliminary data.</text>
</comment>
<dbReference type="Proteomes" id="UP001165296">
    <property type="component" value="Unassembled WGS sequence"/>
</dbReference>
<accession>A0ABS8ARK5</accession>
<feature type="signal peptide" evidence="2">
    <location>
        <begin position="1"/>
        <end position="18"/>
    </location>
</feature>
<evidence type="ECO:0000313" key="4">
    <source>
        <dbReference type="Proteomes" id="UP001165296"/>
    </source>
</evidence>
<organism evidence="3 4">
    <name type="scientific">Hymenobacter lucidus</name>
    <dbReference type="NCBI Taxonomy" id="2880930"/>
    <lineage>
        <taxon>Bacteria</taxon>
        <taxon>Pseudomonadati</taxon>
        <taxon>Bacteroidota</taxon>
        <taxon>Cytophagia</taxon>
        <taxon>Cytophagales</taxon>
        <taxon>Hymenobacteraceae</taxon>
        <taxon>Hymenobacter</taxon>
    </lineage>
</organism>
<evidence type="ECO:0000256" key="1">
    <source>
        <dbReference type="SAM" id="MobiDB-lite"/>
    </source>
</evidence>
<sequence length="184" mass="20079">MKYFFAAILLFSVHVAEAQIRGLMMGVQGANAAYRLANHKKKPTSTKGKQAAKAEPVPAVVLPAVKQVTPFTYRGQSVSHQRTAPDQLKGKGKAEILALEALLDETHTAMQADTLQPFLPAGRFEATVAAARTAAAARPSWDYAPYQNELAFYQQEEARRQLVLNPPPPAPVRAPRKPPVKRGK</sequence>
<evidence type="ECO:0000256" key="2">
    <source>
        <dbReference type="SAM" id="SignalP"/>
    </source>
</evidence>
<feature type="region of interest" description="Disordered" evidence="1">
    <location>
        <begin position="160"/>
        <end position="184"/>
    </location>
</feature>